<feature type="compositionally biased region" description="Basic and acidic residues" evidence="10">
    <location>
        <begin position="348"/>
        <end position="362"/>
    </location>
</feature>
<feature type="compositionally biased region" description="Basic and acidic residues" evidence="10">
    <location>
        <begin position="96"/>
        <end position="159"/>
    </location>
</feature>
<feature type="compositionally biased region" description="Basic residues" evidence="10">
    <location>
        <begin position="414"/>
        <end position="435"/>
    </location>
</feature>
<evidence type="ECO:0000256" key="7">
    <source>
        <dbReference type="ARBA" id="ARBA00022833"/>
    </source>
</evidence>
<organism evidence="12 13">
    <name type="scientific">Hydra vulgaris</name>
    <name type="common">Hydra</name>
    <name type="synonym">Hydra attenuata</name>
    <dbReference type="NCBI Taxonomy" id="6087"/>
    <lineage>
        <taxon>Eukaryota</taxon>
        <taxon>Metazoa</taxon>
        <taxon>Cnidaria</taxon>
        <taxon>Hydrozoa</taxon>
        <taxon>Hydroidolina</taxon>
        <taxon>Anthoathecata</taxon>
        <taxon>Aplanulata</taxon>
        <taxon>Hydridae</taxon>
        <taxon>Hydra</taxon>
    </lineage>
</organism>
<feature type="compositionally biased region" description="Basic residues" evidence="10">
    <location>
        <begin position="725"/>
        <end position="739"/>
    </location>
</feature>
<sequence>MELGAEINQKVKKTIKKQLQALDCYVDDELPEYIMVMIANKRNEKEMVDDLTLFLGAEAEKFVSWLLVVLGRIKKAMELPDITEINNGESKKKLKKSGECSSDEKHKKSNLKDKRKFREEKCEGDKIKKDKPNEKSEIEVGNKIMEKNDRNDVESLRKDKEKHKDKRREWQNEKEKVVDRTKIQKKENESEKKEEKKKDIKKEKNVLNRKEKKEGKVEKAKAKVEDDDSSEKAKISKTQKIDKSLKKKTNLEKLIAKEKSIDDSEDIRINAEAEARRIEQRTDRRSNPMEFVKKIAYDINKRLNVSETTVEKNEVENILEKSNEKPLNNKNKTPGGALNDSLHAVSQYEDRDVETKKNKSNEKLSSNQRSLSQSKKEKNRSVSRTRTRSRSRSRSRTRSRTRYTNRLVNEQNLTKRKDRSRSRSFKRNFKSRGRSRSNSLHKTTRRINKGRSRSNSLHRTKRRSFRSRSPKRNKSHSRSPHKDTKKHRSNSPHCSRRHSKSISPQRRVYNKDNKKTSTHKSKDEKSDKVQKDKSNDVINKKYESSKDSKRRPNIHRDHQASSVLLKKAMAEVVVKKPLVDIKVTDNEEEGNSDNNMDREKIIKNTYDENIEKVLHVKSNEDITSDSHSRDRRVINIDESQITVCFNVNDSDNRIKSKGSGKELDKDETNDKNGISKYDARYAILKSRDQNNKQLDKYSRSNTIKESKKKEYAGSMVADIEEQARKQQRYTQRKILRNNKRHSEGKSSYTHKRVGEDSSESDSQTHTNVLKTETRRIELQEISRHLKPTVDLRELLKRDKPLSDDEDILARKLRQKLKEEKHKRLFGKLAPGEETILKEERMHLRKELKKRTIQKKITKQPVLETLIVDKKREDNAEDEFSDEWVENQQAENNINESDNENKQRKFNKKNQKIKCKNEGYSYNDDDTNKEFSVDNEAENLDGNNDIESEIKDNEIQIHLEAGKRSAVAENIEESIEDEGTNVTRSEVTNTKTEDHKNENTSKDKSVEKRKKKRVKHEFIVTLDGIDVSRHLSGNTESSPKHHSRQHQKESRDRKESSSFTQSDEEFEEIMKKKDKESEQLERNKRKHRESRHSYNRRRKLSDSVELELELAEQKLKAQKLLRKSLKQVQNLDTKMLIEKTKHKTFINPHFQPKIPIIDNVSSPLNNFCLLPTLHLVVPPSPTVETNTLNEVKETIDTNIPNMKYSCDTKEPITSNAAPSLVNSSETTNVKVTVEESSFPEQKNRTIQERCVYWPSCKNSFCKYVHPSIPCKAFPKCSFGDRCLYVHPICKFGERCNVADCQYMHSKSLPLMPGSQQICNFGLNCSKSDCSFKHPIPMPCRYGNLCKNRDCLYTHEKPATGSSLKWTAGKLHISERSFAVDDSKVTETPIAITLN</sequence>
<dbReference type="RefSeq" id="XP_065655393.1">
    <property type="nucleotide sequence ID" value="XM_065799321.1"/>
</dbReference>
<dbReference type="Proteomes" id="UP001652625">
    <property type="component" value="Chromosome 06"/>
</dbReference>
<evidence type="ECO:0000256" key="5">
    <source>
        <dbReference type="ARBA" id="ARBA00022737"/>
    </source>
</evidence>
<feature type="region of interest" description="Disordered" evidence="10">
    <location>
        <begin position="972"/>
        <end position="1012"/>
    </location>
</feature>
<evidence type="ECO:0000313" key="12">
    <source>
        <dbReference type="Proteomes" id="UP001652625"/>
    </source>
</evidence>
<evidence type="ECO:0000256" key="10">
    <source>
        <dbReference type="SAM" id="MobiDB-lite"/>
    </source>
</evidence>
<feature type="domain" description="C3H1-type" evidence="11">
    <location>
        <begin position="1254"/>
        <end position="1288"/>
    </location>
</feature>
<feature type="region of interest" description="Disordered" evidence="10">
    <location>
        <begin position="306"/>
        <end position="562"/>
    </location>
</feature>
<evidence type="ECO:0000256" key="4">
    <source>
        <dbReference type="ARBA" id="ARBA00022723"/>
    </source>
</evidence>
<evidence type="ECO:0000256" key="9">
    <source>
        <dbReference type="PROSITE-ProRule" id="PRU00723"/>
    </source>
</evidence>
<dbReference type="GeneID" id="100203022"/>
<feature type="region of interest" description="Disordered" evidence="10">
    <location>
        <begin position="1028"/>
        <end position="1100"/>
    </location>
</feature>
<feature type="region of interest" description="Disordered" evidence="10">
    <location>
        <begin position="650"/>
        <end position="673"/>
    </location>
</feature>
<feature type="region of interest" description="Disordered" evidence="10">
    <location>
        <begin position="888"/>
        <end position="911"/>
    </location>
</feature>
<reference evidence="13" key="1">
    <citation type="submission" date="2025-08" db="UniProtKB">
        <authorList>
            <consortium name="RefSeq"/>
        </authorList>
    </citation>
    <scope>IDENTIFICATION</scope>
</reference>
<comment type="similarity">
    <text evidence="2">Belongs to the ZC3H14 family.</text>
</comment>
<feature type="compositionally biased region" description="Basic and acidic residues" evidence="10">
    <location>
        <begin position="1045"/>
        <end position="1055"/>
    </location>
</feature>
<keyword evidence="12" id="KW-1185">Reference proteome</keyword>
<evidence type="ECO:0000256" key="2">
    <source>
        <dbReference type="ARBA" id="ARBA00008423"/>
    </source>
</evidence>
<feature type="compositionally biased region" description="Basic and acidic residues" evidence="10">
    <location>
        <begin position="1067"/>
        <end position="1081"/>
    </location>
</feature>
<dbReference type="Gene3D" id="4.10.1000.40">
    <property type="match status" value="2"/>
</dbReference>
<evidence type="ECO:0000256" key="3">
    <source>
        <dbReference type="ARBA" id="ARBA00015071"/>
    </source>
</evidence>
<proteinExistence type="inferred from homology"/>
<evidence type="ECO:0000256" key="1">
    <source>
        <dbReference type="ARBA" id="ARBA00004123"/>
    </source>
</evidence>
<keyword evidence="5" id="KW-0677">Repeat</keyword>
<dbReference type="PROSITE" id="PS50103">
    <property type="entry name" value="ZF_C3H1"/>
    <property type="match status" value="1"/>
</dbReference>
<feature type="compositionally biased region" description="Basic and acidic residues" evidence="10">
    <location>
        <begin position="650"/>
        <end position="670"/>
    </location>
</feature>
<evidence type="ECO:0000256" key="6">
    <source>
        <dbReference type="ARBA" id="ARBA00022771"/>
    </source>
</evidence>
<gene>
    <name evidence="13" type="primary">LOC100203022</name>
</gene>
<feature type="compositionally biased region" description="Basic and acidic residues" evidence="10">
    <location>
        <begin position="509"/>
        <end position="547"/>
    </location>
</feature>
<comment type="subcellular location">
    <subcellularLocation>
        <location evidence="1">Nucleus</location>
    </subcellularLocation>
</comment>
<feature type="compositionally biased region" description="Basic residues" evidence="10">
    <location>
        <begin position="1082"/>
        <end position="1098"/>
    </location>
</feature>
<keyword evidence="8" id="KW-0539">Nucleus</keyword>
<dbReference type="InterPro" id="IPR040366">
    <property type="entry name" value="Nab2/ZC3H14"/>
</dbReference>
<feature type="compositionally biased region" description="Basic and acidic residues" evidence="10">
    <location>
        <begin position="990"/>
        <end position="1005"/>
    </location>
</feature>
<feature type="compositionally biased region" description="Basic residues" evidence="10">
    <location>
        <begin position="381"/>
        <end position="403"/>
    </location>
</feature>
<dbReference type="PANTHER" id="PTHR14738:SF29">
    <property type="entry name" value="ZINC FINGER CCCH DOMAIN-CONTAINING PROTEIN 14"/>
    <property type="match status" value="1"/>
</dbReference>
<dbReference type="Gene3D" id="1.20.1390.10">
    <property type="entry name" value="PWI domain"/>
    <property type="match status" value="1"/>
</dbReference>
<dbReference type="InterPro" id="IPR000571">
    <property type="entry name" value="Znf_CCCH"/>
</dbReference>
<feature type="compositionally biased region" description="Basic residues" evidence="10">
    <location>
        <begin position="442"/>
        <end position="500"/>
    </location>
</feature>
<evidence type="ECO:0000259" key="11">
    <source>
        <dbReference type="PROSITE" id="PS50103"/>
    </source>
</evidence>
<evidence type="ECO:0000256" key="8">
    <source>
        <dbReference type="ARBA" id="ARBA00023242"/>
    </source>
</evidence>
<dbReference type="Pfam" id="PF14608">
    <property type="entry name" value="zf-CCCH_2"/>
    <property type="match status" value="5"/>
</dbReference>
<keyword evidence="7 9" id="KW-0862">Zinc</keyword>
<name>A0ABM4C1H5_HYDVU</name>
<feature type="region of interest" description="Disordered" evidence="10">
    <location>
        <begin position="690"/>
        <end position="767"/>
    </location>
</feature>
<feature type="compositionally biased region" description="Basic and acidic residues" evidence="10">
    <location>
        <begin position="690"/>
        <end position="711"/>
    </location>
</feature>
<accession>A0ABM4C1H5</accession>
<keyword evidence="6 9" id="KW-0863">Zinc-finger</keyword>
<protein>
    <recommendedName>
        <fullName evidence="3">Zinc finger CCCH domain-containing protein 14</fullName>
    </recommendedName>
</protein>
<keyword evidence="4 9" id="KW-0479">Metal-binding</keyword>
<feature type="compositionally biased region" description="Polar residues" evidence="10">
    <location>
        <begin position="979"/>
        <end position="989"/>
    </location>
</feature>
<feature type="compositionally biased region" description="Basic and acidic residues" evidence="10">
    <location>
        <begin position="167"/>
        <end position="238"/>
    </location>
</feature>
<feature type="region of interest" description="Disordered" evidence="10">
    <location>
        <begin position="90"/>
        <end position="238"/>
    </location>
</feature>
<dbReference type="PANTHER" id="PTHR14738">
    <property type="entry name" value="ZINC FINGER CCCH DOMAIN-CONTAINING PROTEIN 14"/>
    <property type="match status" value="1"/>
</dbReference>
<evidence type="ECO:0000313" key="13">
    <source>
        <dbReference type="RefSeq" id="XP_065655393.1"/>
    </source>
</evidence>
<feature type="compositionally biased region" description="Basic and acidic residues" evidence="10">
    <location>
        <begin position="309"/>
        <end position="324"/>
    </location>
</feature>
<feature type="zinc finger region" description="C3H1-type" evidence="9">
    <location>
        <begin position="1254"/>
        <end position="1288"/>
    </location>
</feature>